<evidence type="ECO:0000259" key="13">
    <source>
        <dbReference type="Pfam" id="PF01902"/>
    </source>
</evidence>
<evidence type="ECO:0000256" key="3">
    <source>
        <dbReference type="ARBA" id="ARBA00012089"/>
    </source>
</evidence>
<dbReference type="SUPFAM" id="SSF52402">
    <property type="entry name" value="Adenine nucleotide alpha hydrolases-like"/>
    <property type="match status" value="1"/>
</dbReference>
<keyword evidence="5" id="KW-0436">Ligase</keyword>
<comment type="pathway">
    <text evidence="1">Protein modification; peptidyl-diphthamide biosynthesis.</text>
</comment>
<comment type="catalytic activity">
    <reaction evidence="12">
        <text>diphthine-[translation elongation factor 2] + NH4(+) + ATP = diphthamide-[translation elongation factor 2] + AMP + diphosphate + H(+)</text>
        <dbReference type="Rhea" id="RHEA:19753"/>
        <dbReference type="Rhea" id="RHEA-COMP:10172"/>
        <dbReference type="Rhea" id="RHEA-COMP:10174"/>
        <dbReference type="ChEBI" id="CHEBI:15378"/>
        <dbReference type="ChEBI" id="CHEBI:16692"/>
        <dbReference type="ChEBI" id="CHEBI:28938"/>
        <dbReference type="ChEBI" id="CHEBI:30616"/>
        <dbReference type="ChEBI" id="CHEBI:33019"/>
        <dbReference type="ChEBI" id="CHEBI:82696"/>
        <dbReference type="ChEBI" id="CHEBI:456215"/>
        <dbReference type="EC" id="6.3.1.14"/>
    </reaction>
</comment>
<evidence type="ECO:0000256" key="5">
    <source>
        <dbReference type="ARBA" id="ARBA00022598"/>
    </source>
</evidence>
<evidence type="ECO:0000256" key="4">
    <source>
        <dbReference type="ARBA" id="ARBA00018426"/>
    </source>
</evidence>
<keyword evidence="6" id="KW-0547">Nucleotide-binding</keyword>
<dbReference type="PANTHER" id="PTHR12196">
    <property type="entry name" value="DOMAIN OF UNKNOWN FUNCTION 71 DUF71 -CONTAINING PROTEIN"/>
    <property type="match status" value="1"/>
</dbReference>
<evidence type="ECO:0000256" key="12">
    <source>
        <dbReference type="ARBA" id="ARBA00048108"/>
    </source>
</evidence>
<dbReference type="Pfam" id="PF01902">
    <property type="entry name" value="Diphthami_syn_2"/>
    <property type="match status" value="1"/>
</dbReference>
<organism evidence="14 15">
    <name type="scientific">Cyprinus carpio</name>
    <name type="common">Common carp</name>
    <dbReference type="NCBI Taxonomy" id="7962"/>
    <lineage>
        <taxon>Eukaryota</taxon>
        <taxon>Metazoa</taxon>
        <taxon>Chordata</taxon>
        <taxon>Craniata</taxon>
        <taxon>Vertebrata</taxon>
        <taxon>Euteleostomi</taxon>
        <taxon>Actinopterygii</taxon>
        <taxon>Neopterygii</taxon>
        <taxon>Teleostei</taxon>
        <taxon>Ostariophysi</taxon>
        <taxon>Cypriniformes</taxon>
        <taxon>Cyprinidae</taxon>
        <taxon>Cyprininae</taxon>
        <taxon>Cyprinus</taxon>
    </lineage>
</organism>
<dbReference type="GO" id="GO:0005524">
    <property type="term" value="F:ATP binding"/>
    <property type="evidence" value="ECO:0007669"/>
    <property type="project" value="UniProtKB-KW"/>
</dbReference>
<name>A0A8C2HKF6_CYPCA</name>
<dbReference type="InterPro" id="IPR014729">
    <property type="entry name" value="Rossmann-like_a/b/a_fold"/>
</dbReference>
<dbReference type="Gene3D" id="3.40.50.620">
    <property type="entry name" value="HUPs"/>
    <property type="match status" value="1"/>
</dbReference>
<evidence type="ECO:0000256" key="8">
    <source>
        <dbReference type="ARBA" id="ARBA00029814"/>
    </source>
</evidence>
<dbReference type="AlphaFoldDB" id="A0A8C2HKF6"/>
<dbReference type="UniPathway" id="UPA00559"/>
<evidence type="ECO:0000256" key="1">
    <source>
        <dbReference type="ARBA" id="ARBA00005156"/>
    </source>
</evidence>
<evidence type="ECO:0000313" key="14">
    <source>
        <dbReference type="Ensembl" id="ENSCCRP00020049670.1"/>
    </source>
</evidence>
<dbReference type="Proteomes" id="UP000694701">
    <property type="component" value="Unplaced"/>
</dbReference>
<evidence type="ECO:0000256" key="10">
    <source>
        <dbReference type="ARBA" id="ARBA00031552"/>
    </source>
</evidence>
<reference evidence="14" key="1">
    <citation type="submission" date="2025-08" db="UniProtKB">
        <authorList>
            <consortium name="Ensembl"/>
        </authorList>
    </citation>
    <scope>IDENTIFICATION</scope>
</reference>
<dbReference type="Ensembl" id="ENSCCRT00020054131.1">
    <property type="protein sequence ID" value="ENSCCRP00020049670.1"/>
    <property type="gene ID" value="ENSCCRG00020022113.1"/>
</dbReference>
<keyword evidence="7" id="KW-0067">ATP-binding</keyword>
<dbReference type="InterPro" id="IPR030662">
    <property type="entry name" value="DPH6/MJ0570"/>
</dbReference>
<proteinExistence type="inferred from homology"/>
<dbReference type="NCBIfam" id="TIGR00290">
    <property type="entry name" value="MJ0570_dom"/>
    <property type="match status" value="1"/>
</dbReference>
<feature type="domain" description="Diphthamide synthase" evidence="13">
    <location>
        <begin position="1"/>
        <end position="211"/>
    </location>
</feature>
<dbReference type="Gene3D" id="3.90.1490.10">
    <property type="entry name" value="putative n-type atp pyrophosphatase, domain 2"/>
    <property type="match status" value="1"/>
</dbReference>
<evidence type="ECO:0000313" key="15">
    <source>
        <dbReference type="Proteomes" id="UP000694701"/>
    </source>
</evidence>
<dbReference type="CDD" id="cd01994">
    <property type="entry name" value="AANH_PF0828-like"/>
    <property type="match status" value="1"/>
</dbReference>
<accession>A0A8C2HKF6</accession>
<evidence type="ECO:0000256" key="2">
    <source>
        <dbReference type="ARBA" id="ARBA00008496"/>
    </source>
</evidence>
<dbReference type="InterPro" id="IPR002761">
    <property type="entry name" value="Diphthami_syn_dom"/>
</dbReference>
<comment type="similarity">
    <text evidence="2">Belongs to the Diphthine--ammonia ligase family.</text>
</comment>
<sequence length="273" mass="30827">MRVVALISGGKDSCYNMLQCVSAGHSVVALANLRPHTHGKITLSLLSLLLARDNFQQKLFYTTLYSYTSSENQQNDLTRFPLVLQEKEGVEAVSVGAILSDYQRVRVENVCARLQLQPLAYLWRRDQAELLREIISSDLHAVVIKVAAYDLVHIKHVGRALVLFNDLSEKYGVHICGEGGEYETFTVDCPLFKKKIIIDSMETVIHSADAFAPVGYLRFTRMHTEYKREVRLSVKSSTHLSFIADVRTSGFLLCSFGKCSLWPEDVWGPNLRK</sequence>
<protein>
    <recommendedName>
        <fullName evidence="4">Diphthine--ammonia ligase</fullName>
        <ecNumber evidence="3">6.3.1.14</ecNumber>
    </recommendedName>
    <alternativeName>
        <fullName evidence="9">ATP-binding domain-containing protein 4</fullName>
    </alternativeName>
    <alternativeName>
        <fullName evidence="8">Diphthamide synthase</fullName>
    </alternativeName>
    <alternativeName>
        <fullName evidence="10">Diphthamide synthetase</fullName>
    </alternativeName>
    <alternativeName>
        <fullName evidence="11">Protein DPH6 homolog</fullName>
    </alternativeName>
</protein>
<dbReference type="EC" id="6.3.1.14" evidence="3"/>
<dbReference type="GO" id="GO:0017178">
    <property type="term" value="F:diphthine-ammonia ligase activity"/>
    <property type="evidence" value="ECO:0007669"/>
    <property type="project" value="UniProtKB-EC"/>
</dbReference>
<evidence type="ECO:0000256" key="7">
    <source>
        <dbReference type="ARBA" id="ARBA00022840"/>
    </source>
</evidence>
<dbReference type="FunFam" id="3.90.1490.10:FF:000001">
    <property type="entry name" value="Diphthine--ammonia ligase"/>
    <property type="match status" value="1"/>
</dbReference>
<evidence type="ECO:0000256" key="11">
    <source>
        <dbReference type="ARBA" id="ARBA00032849"/>
    </source>
</evidence>
<dbReference type="PANTHER" id="PTHR12196:SF2">
    <property type="entry name" value="DIPHTHINE--AMMONIA LIGASE"/>
    <property type="match status" value="1"/>
</dbReference>
<evidence type="ECO:0000256" key="6">
    <source>
        <dbReference type="ARBA" id="ARBA00022741"/>
    </source>
</evidence>
<evidence type="ECO:0000256" key="9">
    <source>
        <dbReference type="ARBA" id="ARBA00031202"/>
    </source>
</evidence>
<dbReference type="GO" id="GO:0017183">
    <property type="term" value="P:protein histidyl modification to diphthamide"/>
    <property type="evidence" value="ECO:0007669"/>
    <property type="project" value="UniProtKB-UniPathway"/>
</dbReference>